<comment type="similarity">
    <text evidence="2">Belongs to the class-V pyridoxal-phosphate-dependent aminotransferase family. NifS/IscS subfamily.</text>
</comment>
<dbReference type="AlphaFoldDB" id="A0A3A3GMJ7"/>
<dbReference type="GO" id="GO:0051536">
    <property type="term" value="F:iron-sulfur cluster binding"/>
    <property type="evidence" value="ECO:0007669"/>
    <property type="project" value="UniProtKB-KW"/>
</dbReference>
<gene>
    <name evidence="9" type="ORF">DQX05_04245</name>
</gene>
<dbReference type="PANTHER" id="PTHR11601:SF50">
    <property type="entry name" value="CYSTEINE DESULFURASE ISCS 2-RELATED"/>
    <property type="match status" value="1"/>
</dbReference>
<evidence type="ECO:0000259" key="8">
    <source>
        <dbReference type="Pfam" id="PF00266"/>
    </source>
</evidence>
<dbReference type="Proteomes" id="UP000266177">
    <property type="component" value="Unassembled WGS sequence"/>
</dbReference>
<dbReference type="SUPFAM" id="SSF53383">
    <property type="entry name" value="PLP-dependent transferases"/>
    <property type="match status" value="1"/>
</dbReference>
<dbReference type="Gene3D" id="3.90.1150.10">
    <property type="entry name" value="Aspartate Aminotransferase, domain 1"/>
    <property type="match status" value="1"/>
</dbReference>
<proteinExistence type="inferred from homology"/>
<dbReference type="InterPro" id="IPR015421">
    <property type="entry name" value="PyrdxlP-dep_Trfase_major"/>
</dbReference>
<comment type="caution">
    <text evidence="9">The sequence shown here is derived from an EMBL/GenBank/DDBJ whole genome shotgun (WGS) entry which is preliminary data.</text>
</comment>
<name>A0A3A3GMJ7_PANTH</name>
<protein>
    <submittedName>
        <fullName evidence="9">Cysteine desulfurase</fullName>
    </submittedName>
</protein>
<keyword evidence="4" id="KW-0663">Pyridoxal phosphate</keyword>
<dbReference type="OrthoDB" id="9808002at2"/>
<evidence type="ECO:0000256" key="4">
    <source>
        <dbReference type="ARBA" id="ARBA00022898"/>
    </source>
</evidence>
<dbReference type="InterPro" id="IPR015422">
    <property type="entry name" value="PyrdxlP-dep_Trfase_small"/>
</dbReference>
<evidence type="ECO:0000313" key="9">
    <source>
        <dbReference type="EMBL" id="RJG26107.1"/>
    </source>
</evidence>
<evidence type="ECO:0000256" key="5">
    <source>
        <dbReference type="ARBA" id="ARBA00023004"/>
    </source>
</evidence>
<keyword evidence="3" id="KW-0479">Metal-binding</keyword>
<evidence type="ECO:0000256" key="6">
    <source>
        <dbReference type="ARBA" id="ARBA00023014"/>
    </source>
</evidence>
<dbReference type="NCBIfam" id="NF002806">
    <property type="entry name" value="PRK02948.1"/>
    <property type="match status" value="1"/>
</dbReference>
<dbReference type="EMBL" id="QYZD01000002">
    <property type="protein sequence ID" value="RJG26107.1"/>
    <property type="molecule type" value="Genomic_DNA"/>
</dbReference>
<dbReference type="PANTHER" id="PTHR11601">
    <property type="entry name" value="CYSTEINE DESULFURYLASE FAMILY MEMBER"/>
    <property type="match status" value="1"/>
</dbReference>
<reference evidence="9 10" key="1">
    <citation type="submission" date="2018-09" db="EMBL/GenBank/DDBJ databases">
        <title>Paenibacillus SK2017-BO5.</title>
        <authorList>
            <person name="Piskunova J.V."/>
            <person name="Dubiley S.A."/>
            <person name="Severinov K.V."/>
        </authorList>
    </citation>
    <scope>NUCLEOTIDE SEQUENCE [LARGE SCALE GENOMIC DNA]</scope>
    <source>
        <strain evidence="9 10">BO5</strain>
    </source>
</reference>
<comment type="cofactor">
    <cofactor evidence="1 7">
        <name>pyridoxal 5'-phosphate</name>
        <dbReference type="ChEBI" id="CHEBI:597326"/>
    </cofactor>
</comment>
<keyword evidence="6" id="KW-0411">Iron-sulfur</keyword>
<organism evidence="9 10">
    <name type="scientific">Paenibacillus thiaminolyticus</name>
    <name type="common">Bacillus thiaminolyticus</name>
    <dbReference type="NCBI Taxonomy" id="49283"/>
    <lineage>
        <taxon>Bacteria</taxon>
        <taxon>Bacillati</taxon>
        <taxon>Bacillota</taxon>
        <taxon>Bacilli</taxon>
        <taxon>Bacillales</taxon>
        <taxon>Paenibacillaceae</taxon>
        <taxon>Paenibacillus</taxon>
    </lineage>
</organism>
<dbReference type="GO" id="GO:0046872">
    <property type="term" value="F:metal ion binding"/>
    <property type="evidence" value="ECO:0007669"/>
    <property type="project" value="UniProtKB-KW"/>
</dbReference>
<dbReference type="Gene3D" id="1.10.260.50">
    <property type="match status" value="1"/>
</dbReference>
<dbReference type="InterPro" id="IPR016454">
    <property type="entry name" value="Cysteine_dSase"/>
</dbReference>
<dbReference type="InterPro" id="IPR020578">
    <property type="entry name" value="Aminotrans_V_PyrdxlP_BS"/>
</dbReference>
<dbReference type="InterPro" id="IPR015424">
    <property type="entry name" value="PyrdxlP-dep_Trfase"/>
</dbReference>
<evidence type="ECO:0000256" key="7">
    <source>
        <dbReference type="RuleBase" id="RU004504"/>
    </source>
</evidence>
<dbReference type="Gene3D" id="3.40.640.10">
    <property type="entry name" value="Type I PLP-dependent aspartate aminotransferase-like (Major domain)"/>
    <property type="match status" value="1"/>
</dbReference>
<evidence type="ECO:0000256" key="3">
    <source>
        <dbReference type="ARBA" id="ARBA00022723"/>
    </source>
</evidence>
<dbReference type="Pfam" id="PF00266">
    <property type="entry name" value="Aminotran_5"/>
    <property type="match status" value="1"/>
</dbReference>
<feature type="domain" description="Aminotransferase class V" evidence="8">
    <location>
        <begin position="10"/>
        <end position="373"/>
    </location>
</feature>
<accession>A0A3A3GMJ7</accession>
<dbReference type="GO" id="GO:0003824">
    <property type="term" value="F:catalytic activity"/>
    <property type="evidence" value="ECO:0007669"/>
    <property type="project" value="UniProtKB-ARBA"/>
</dbReference>
<keyword evidence="5" id="KW-0408">Iron</keyword>
<evidence type="ECO:0000313" key="10">
    <source>
        <dbReference type="Proteomes" id="UP000266177"/>
    </source>
</evidence>
<sequence length="392" mass="42466">MKTSTRSMLYFDHSASTPPHPDVIRTMTEVMEKIYANPSSIHELGGQAEQLVRRAREVVAGALNASPNDVIFTSGATESNNLAILGTVRALAGGRPRHIITSAIEHASVHECFRELEREGVAVTYLPVDEHGRIRTEDLEAAIRPETVLISLMHVNNETGSVQPLAEAGRIVGAHPGIVFHVDGVQGLGKLPVDLEGWGVHLYSLSGHKIRGPKGVGALLRRGQAPLKPLFAGGAQEHRLRPGTVNVPGVIALSKAVRLAVEEQQANYERWSELRGQLIRQLEELEPLVLNSPPLPLAAPHIVNLSFPGMKSEVVVHALEELGIIVSTQSACSSKLHQPSRVLMEMTNDTERAASGLRISMGAETDAASIERLSDALTEVTKRLAPMRTSRR</sequence>
<dbReference type="InterPro" id="IPR000192">
    <property type="entry name" value="Aminotrans_V_dom"/>
</dbReference>
<evidence type="ECO:0000256" key="1">
    <source>
        <dbReference type="ARBA" id="ARBA00001933"/>
    </source>
</evidence>
<dbReference type="PROSITE" id="PS00595">
    <property type="entry name" value="AA_TRANSFER_CLASS_5"/>
    <property type="match status" value="1"/>
</dbReference>
<evidence type="ECO:0000256" key="2">
    <source>
        <dbReference type="ARBA" id="ARBA00006490"/>
    </source>
</evidence>
<dbReference type="PIRSF" id="PIRSF005572">
    <property type="entry name" value="NifS"/>
    <property type="match status" value="1"/>
</dbReference>